<evidence type="ECO:0000313" key="2">
    <source>
        <dbReference type="EMBL" id="RHN74575.1"/>
    </source>
</evidence>
<dbReference type="AlphaFoldDB" id="A0A396JDP9"/>
<comment type="caution">
    <text evidence="2">The sequence shown here is derived from an EMBL/GenBank/DDBJ whole genome shotgun (WGS) entry which is preliminary data.</text>
</comment>
<dbReference type="Gramene" id="rna10666">
    <property type="protein sequence ID" value="RHN74575.1"/>
    <property type="gene ID" value="gene10666"/>
</dbReference>
<accession>A0A396JDP9</accession>
<feature type="chain" id="PRO_5017323417" description="Transmembrane protein" evidence="1">
    <location>
        <begin position="27"/>
        <end position="61"/>
    </location>
</feature>
<reference evidence="3" key="1">
    <citation type="journal article" date="2018" name="Nat. Plants">
        <title>Whole-genome landscape of Medicago truncatula symbiotic genes.</title>
        <authorList>
            <person name="Pecrix Y."/>
            <person name="Staton S.E."/>
            <person name="Sallet E."/>
            <person name="Lelandais-Briere C."/>
            <person name="Moreau S."/>
            <person name="Carrere S."/>
            <person name="Blein T."/>
            <person name="Jardinaud M.F."/>
            <person name="Latrasse D."/>
            <person name="Zouine M."/>
            <person name="Zahm M."/>
            <person name="Kreplak J."/>
            <person name="Mayjonade B."/>
            <person name="Satge C."/>
            <person name="Perez M."/>
            <person name="Cauet S."/>
            <person name="Marande W."/>
            <person name="Chantry-Darmon C."/>
            <person name="Lopez-Roques C."/>
            <person name="Bouchez O."/>
            <person name="Berard A."/>
            <person name="Debelle F."/>
            <person name="Munos S."/>
            <person name="Bendahmane A."/>
            <person name="Berges H."/>
            <person name="Niebel A."/>
            <person name="Buitink J."/>
            <person name="Frugier F."/>
            <person name="Benhamed M."/>
            <person name="Crespi M."/>
            <person name="Gouzy J."/>
            <person name="Gamas P."/>
        </authorList>
    </citation>
    <scope>NUCLEOTIDE SEQUENCE [LARGE SCALE GENOMIC DNA]</scope>
    <source>
        <strain evidence="3">cv. Jemalong A17</strain>
    </source>
</reference>
<protein>
    <recommendedName>
        <fullName evidence="4">Transmembrane protein</fullName>
    </recommendedName>
</protein>
<sequence length="61" mass="7103">MCTASHRKFALHLPTLIFFFVTHTQITVPHPSSSSIRTWLFHITKQKGFVPNSDIQIDLYF</sequence>
<gene>
    <name evidence="2" type="ORF">MtrunA17_Chr2g0311881</name>
</gene>
<keyword evidence="1" id="KW-0732">Signal</keyword>
<evidence type="ECO:0000313" key="3">
    <source>
        <dbReference type="Proteomes" id="UP000265566"/>
    </source>
</evidence>
<dbReference type="Proteomes" id="UP000265566">
    <property type="component" value="Chromosome 2"/>
</dbReference>
<name>A0A396JDP9_MEDTR</name>
<organism evidence="2 3">
    <name type="scientific">Medicago truncatula</name>
    <name type="common">Barrel medic</name>
    <name type="synonym">Medicago tribuloides</name>
    <dbReference type="NCBI Taxonomy" id="3880"/>
    <lineage>
        <taxon>Eukaryota</taxon>
        <taxon>Viridiplantae</taxon>
        <taxon>Streptophyta</taxon>
        <taxon>Embryophyta</taxon>
        <taxon>Tracheophyta</taxon>
        <taxon>Spermatophyta</taxon>
        <taxon>Magnoliopsida</taxon>
        <taxon>eudicotyledons</taxon>
        <taxon>Gunneridae</taxon>
        <taxon>Pentapetalae</taxon>
        <taxon>rosids</taxon>
        <taxon>fabids</taxon>
        <taxon>Fabales</taxon>
        <taxon>Fabaceae</taxon>
        <taxon>Papilionoideae</taxon>
        <taxon>50 kb inversion clade</taxon>
        <taxon>NPAAA clade</taxon>
        <taxon>Hologalegina</taxon>
        <taxon>IRL clade</taxon>
        <taxon>Trifolieae</taxon>
        <taxon>Medicago</taxon>
    </lineage>
</organism>
<dbReference type="EMBL" id="PSQE01000002">
    <property type="protein sequence ID" value="RHN74575.1"/>
    <property type="molecule type" value="Genomic_DNA"/>
</dbReference>
<feature type="signal peptide" evidence="1">
    <location>
        <begin position="1"/>
        <end position="26"/>
    </location>
</feature>
<proteinExistence type="predicted"/>
<evidence type="ECO:0008006" key="4">
    <source>
        <dbReference type="Google" id="ProtNLM"/>
    </source>
</evidence>
<evidence type="ECO:0000256" key="1">
    <source>
        <dbReference type="SAM" id="SignalP"/>
    </source>
</evidence>